<keyword evidence="7" id="KW-1185">Reference proteome</keyword>
<dbReference type="PANTHER" id="PTHR30579:SF2">
    <property type="entry name" value="HTH-TYPE TRANSCRIPTIONAL REGULATOR ARGP"/>
    <property type="match status" value="1"/>
</dbReference>
<dbReference type="RefSeq" id="WP_021098630.1">
    <property type="nucleotide sequence ID" value="NZ_KE557323.1"/>
</dbReference>
<name>S9QW08_9RHOB</name>
<dbReference type="InterPro" id="IPR017685">
    <property type="entry name" value="ArgP"/>
</dbReference>
<dbReference type="SUPFAM" id="SSF46785">
    <property type="entry name" value="Winged helix' DNA-binding domain"/>
    <property type="match status" value="1"/>
</dbReference>
<evidence type="ECO:0000256" key="3">
    <source>
        <dbReference type="ARBA" id="ARBA00023125"/>
    </source>
</evidence>
<proteinExistence type="inferred from homology"/>
<feature type="domain" description="HTH lysR-type" evidence="5">
    <location>
        <begin position="2"/>
        <end position="58"/>
    </location>
</feature>
<dbReference type="PROSITE" id="PS50931">
    <property type="entry name" value="HTH_LYSR"/>
    <property type="match status" value="1"/>
</dbReference>
<dbReference type="GO" id="GO:0003700">
    <property type="term" value="F:DNA-binding transcription factor activity"/>
    <property type="evidence" value="ECO:0007669"/>
    <property type="project" value="InterPro"/>
</dbReference>
<dbReference type="AlphaFoldDB" id="S9QW08"/>
<dbReference type="InterPro" id="IPR000847">
    <property type="entry name" value="LysR_HTH_N"/>
</dbReference>
<dbReference type="Pfam" id="PF03466">
    <property type="entry name" value="LysR_substrate"/>
    <property type="match status" value="1"/>
</dbReference>
<keyword evidence="3" id="KW-0238">DNA-binding</keyword>
<dbReference type="HOGENOM" id="CLU_063829_0_1_5"/>
<keyword evidence="2" id="KW-0805">Transcription regulation</keyword>
<dbReference type="InterPro" id="IPR036390">
    <property type="entry name" value="WH_DNA-bd_sf"/>
</dbReference>
<gene>
    <name evidence="6" type="ORF">ruthe_02553</name>
</gene>
<keyword evidence="4" id="KW-0804">Transcription</keyword>
<dbReference type="NCBIfam" id="TIGR03298">
    <property type="entry name" value="argP"/>
    <property type="match status" value="1"/>
</dbReference>
<dbReference type="PANTHER" id="PTHR30579">
    <property type="entry name" value="TRANSCRIPTIONAL REGULATOR"/>
    <property type="match status" value="1"/>
</dbReference>
<evidence type="ECO:0000313" key="6">
    <source>
        <dbReference type="EMBL" id="EPX83757.1"/>
    </source>
</evidence>
<evidence type="ECO:0000256" key="2">
    <source>
        <dbReference type="ARBA" id="ARBA00023015"/>
    </source>
</evidence>
<dbReference type="PRINTS" id="PR00039">
    <property type="entry name" value="HTHLYSR"/>
</dbReference>
<protein>
    <submittedName>
        <fullName evidence="6">Transcriptional regulator, ArgP family</fullName>
    </submittedName>
</protein>
<dbReference type="Pfam" id="PF00126">
    <property type="entry name" value="HTH_1"/>
    <property type="match status" value="1"/>
</dbReference>
<dbReference type="InterPro" id="IPR036388">
    <property type="entry name" value="WH-like_DNA-bd_sf"/>
</dbReference>
<evidence type="ECO:0000256" key="4">
    <source>
        <dbReference type="ARBA" id="ARBA00023163"/>
    </source>
</evidence>
<organism evidence="6 7">
    <name type="scientific">Rubellimicrobium thermophilum DSM 16684</name>
    <dbReference type="NCBI Taxonomy" id="1123069"/>
    <lineage>
        <taxon>Bacteria</taxon>
        <taxon>Pseudomonadati</taxon>
        <taxon>Pseudomonadota</taxon>
        <taxon>Alphaproteobacteria</taxon>
        <taxon>Rhodobacterales</taxon>
        <taxon>Roseobacteraceae</taxon>
        <taxon>Rubellimicrobium</taxon>
    </lineage>
</organism>
<accession>S9QW08</accession>
<dbReference type="SUPFAM" id="SSF53850">
    <property type="entry name" value="Periplasmic binding protein-like II"/>
    <property type="match status" value="1"/>
</dbReference>
<dbReference type="Gene3D" id="3.40.190.290">
    <property type="match status" value="1"/>
</dbReference>
<dbReference type="Proteomes" id="UP000015346">
    <property type="component" value="Unassembled WGS sequence"/>
</dbReference>
<evidence type="ECO:0000256" key="1">
    <source>
        <dbReference type="ARBA" id="ARBA00009437"/>
    </source>
</evidence>
<reference evidence="6 7" key="1">
    <citation type="journal article" date="2013" name="Stand. Genomic Sci.">
        <title>Genome sequence of the reddish-pigmented Rubellimicrobium thermophilum type strain (DSM 16684(T)), a member of the Roseobacter clade.</title>
        <authorList>
            <person name="Fiebig A."/>
            <person name="Riedel T."/>
            <person name="Gronow S."/>
            <person name="Petersen J."/>
            <person name="Klenk H.P."/>
            <person name="Goker M."/>
        </authorList>
    </citation>
    <scope>NUCLEOTIDE SEQUENCE [LARGE SCALE GENOMIC DNA]</scope>
    <source>
        <strain evidence="6 7">DSM 16684</strain>
    </source>
</reference>
<dbReference type="Gene3D" id="1.10.10.10">
    <property type="entry name" value="Winged helix-like DNA-binding domain superfamily/Winged helix DNA-binding domain"/>
    <property type="match status" value="1"/>
</dbReference>
<dbReference type="InterPro" id="IPR050176">
    <property type="entry name" value="LTTR"/>
</dbReference>
<sequence>MIDYAALRAVAEVVRTGSFEQAAVALHVTPSAVSQRVRRLEERLGTVLIERGAPCTATETGLALCRHMDRVGLLEQALMEQLPQLALFGESVGQVTVNLATNADSLGTWFLEAIATFARTTGHLVNVAIDDEDHTADWLRRGQVLAAVTALEQPVQGCRVTPLGSLDYVATASPDFVARHFPHGLTEEAFRHAPALTFSQKDRLQKAWVRDIFGHDVSFPTHWLPSTQGFLEGSLAGMGWALNPVPLARPHLERGNLVELVPGQILQRRLFWQINRLAAEPLRELSRAVLSAARRVLRQQSVIIRQTRGA</sequence>
<dbReference type="NCBIfam" id="NF009888">
    <property type="entry name" value="PRK13348.1"/>
    <property type="match status" value="1"/>
</dbReference>
<dbReference type="EMBL" id="AOLV01000029">
    <property type="protein sequence ID" value="EPX83757.1"/>
    <property type="molecule type" value="Genomic_DNA"/>
</dbReference>
<comment type="similarity">
    <text evidence="1">Belongs to the LysR transcriptional regulatory family.</text>
</comment>
<dbReference type="InterPro" id="IPR005119">
    <property type="entry name" value="LysR_subst-bd"/>
</dbReference>
<dbReference type="GO" id="GO:0003677">
    <property type="term" value="F:DNA binding"/>
    <property type="evidence" value="ECO:0007669"/>
    <property type="project" value="UniProtKB-KW"/>
</dbReference>
<dbReference type="PATRIC" id="fig|1123069.3.peg.2531"/>
<dbReference type="NCBIfam" id="NF002964">
    <property type="entry name" value="PRK03635.1"/>
    <property type="match status" value="1"/>
</dbReference>
<dbReference type="OrthoDB" id="3252676at2"/>
<comment type="caution">
    <text evidence="6">The sequence shown here is derived from an EMBL/GenBank/DDBJ whole genome shotgun (WGS) entry which is preliminary data.</text>
</comment>
<dbReference type="STRING" id="1123069.ruthe_02553"/>
<evidence type="ECO:0000259" key="5">
    <source>
        <dbReference type="PROSITE" id="PS50931"/>
    </source>
</evidence>
<evidence type="ECO:0000313" key="7">
    <source>
        <dbReference type="Proteomes" id="UP000015346"/>
    </source>
</evidence>